<dbReference type="PANTHER" id="PTHR43065">
    <property type="entry name" value="SENSOR HISTIDINE KINASE"/>
    <property type="match status" value="1"/>
</dbReference>
<protein>
    <recommendedName>
        <fullName evidence="2">histidine kinase</fullName>
        <ecNumber evidence="2">2.7.13.3</ecNumber>
    </recommendedName>
</protein>
<evidence type="ECO:0000256" key="3">
    <source>
        <dbReference type="ARBA" id="ARBA00022553"/>
    </source>
</evidence>
<dbReference type="SUPFAM" id="SSF55874">
    <property type="entry name" value="ATPase domain of HSP90 chaperone/DNA topoisomerase II/histidine kinase"/>
    <property type="match status" value="1"/>
</dbReference>
<keyword evidence="8" id="KW-0902">Two-component regulatory system</keyword>
<dbReference type="InterPro" id="IPR003594">
    <property type="entry name" value="HATPase_dom"/>
</dbReference>
<dbReference type="GO" id="GO:0005524">
    <property type="term" value="F:ATP binding"/>
    <property type="evidence" value="ECO:0007669"/>
    <property type="project" value="UniProtKB-KW"/>
</dbReference>
<keyword evidence="6" id="KW-0418">Kinase</keyword>
<evidence type="ECO:0000256" key="8">
    <source>
        <dbReference type="ARBA" id="ARBA00023012"/>
    </source>
</evidence>
<feature type="transmembrane region" description="Helical" evidence="9">
    <location>
        <begin position="89"/>
        <end position="111"/>
    </location>
</feature>
<organism evidence="11 12">
    <name type="scientific">Hydrogenobacter thermophilus (strain DSM 6534 / IAM 12695 / TK-6)</name>
    <dbReference type="NCBI Taxonomy" id="608538"/>
    <lineage>
        <taxon>Bacteria</taxon>
        <taxon>Pseudomonadati</taxon>
        <taxon>Aquificota</taxon>
        <taxon>Aquificia</taxon>
        <taxon>Aquificales</taxon>
        <taxon>Aquificaceae</taxon>
        <taxon>Hydrogenobacter</taxon>
    </lineage>
</organism>
<dbReference type="SMART" id="SM00387">
    <property type="entry name" value="HATPase_c"/>
    <property type="match status" value="1"/>
</dbReference>
<feature type="transmembrane region" description="Helical" evidence="9">
    <location>
        <begin position="196"/>
        <end position="216"/>
    </location>
</feature>
<dbReference type="Gene3D" id="3.30.565.10">
    <property type="entry name" value="Histidine kinase-like ATPase, C-terminal domain"/>
    <property type="match status" value="1"/>
</dbReference>
<dbReference type="InterPro" id="IPR004358">
    <property type="entry name" value="Sig_transdc_His_kin-like_C"/>
</dbReference>
<keyword evidence="12" id="KW-1185">Reference proteome</keyword>
<evidence type="ECO:0000259" key="10">
    <source>
        <dbReference type="PROSITE" id="PS50109"/>
    </source>
</evidence>
<feature type="transmembrane region" description="Helical" evidence="9">
    <location>
        <begin position="62"/>
        <end position="83"/>
    </location>
</feature>
<evidence type="ECO:0000256" key="1">
    <source>
        <dbReference type="ARBA" id="ARBA00000085"/>
    </source>
</evidence>
<dbReference type="Proteomes" id="UP000002574">
    <property type="component" value="Chromosome"/>
</dbReference>
<evidence type="ECO:0000256" key="9">
    <source>
        <dbReference type="SAM" id="Phobius"/>
    </source>
</evidence>
<dbReference type="PROSITE" id="PS50109">
    <property type="entry name" value="HIS_KIN"/>
    <property type="match status" value="1"/>
</dbReference>
<evidence type="ECO:0000256" key="2">
    <source>
        <dbReference type="ARBA" id="ARBA00012438"/>
    </source>
</evidence>
<reference evidence="11 12" key="1">
    <citation type="journal article" date="2010" name="J. Bacteriol.">
        <title>Complete genome sequence of the thermophilic, obligately chemolithoautotrophic hydrogen-oxidizing bacterium Hydrogenobacter thermophilus TK-6.</title>
        <authorList>
            <person name="Arai H."/>
            <person name="Kanbe H."/>
            <person name="Ishii M."/>
            <person name="Igarashi Y."/>
        </authorList>
    </citation>
    <scope>NUCLEOTIDE SEQUENCE [LARGE SCALE GENOMIC DNA]</scope>
    <source>
        <strain evidence="12">DSM 6534 / IAM 12695 / TK-6 [Tokyo]</strain>
    </source>
</reference>
<name>D3DI35_HYDTT</name>
<dbReference type="KEGG" id="hth:HTH_1029"/>
<dbReference type="KEGG" id="hte:Hydth_1025"/>
<feature type="transmembrane region" description="Helical" evidence="9">
    <location>
        <begin position="123"/>
        <end position="144"/>
    </location>
</feature>
<dbReference type="EC" id="2.7.13.3" evidence="2"/>
<dbReference type="PANTHER" id="PTHR43065:SF10">
    <property type="entry name" value="PEROXIDE STRESS-ACTIVATED HISTIDINE KINASE MAK3"/>
    <property type="match status" value="1"/>
</dbReference>
<dbReference type="GO" id="GO:0000160">
    <property type="term" value="P:phosphorelay signal transduction system"/>
    <property type="evidence" value="ECO:0007669"/>
    <property type="project" value="UniProtKB-KW"/>
</dbReference>
<evidence type="ECO:0000256" key="4">
    <source>
        <dbReference type="ARBA" id="ARBA00022679"/>
    </source>
</evidence>
<dbReference type="Pfam" id="PF02518">
    <property type="entry name" value="HATPase_c"/>
    <property type="match status" value="1"/>
</dbReference>
<dbReference type="InterPro" id="IPR005467">
    <property type="entry name" value="His_kinase_dom"/>
</dbReference>
<dbReference type="OrthoDB" id="9815750at2"/>
<proteinExistence type="predicted"/>
<feature type="transmembrane region" description="Helical" evidence="9">
    <location>
        <begin position="164"/>
        <end position="187"/>
    </location>
</feature>
<keyword evidence="5" id="KW-0547">Nucleotide-binding</keyword>
<feature type="transmembrane region" description="Helical" evidence="9">
    <location>
        <begin position="7"/>
        <end position="25"/>
    </location>
</feature>
<comment type="catalytic activity">
    <reaction evidence="1">
        <text>ATP + protein L-histidine = ADP + protein N-phospho-L-histidine.</text>
        <dbReference type="EC" id="2.7.13.3"/>
    </reaction>
</comment>
<dbReference type="AlphaFoldDB" id="D3DI35"/>
<keyword evidence="9" id="KW-0812">Transmembrane</keyword>
<feature type="transmembrane region" description="Helical" evidence="9">
    <location>
        <begin position="228"/>
        <end position="250"/>
    </location>
</feature>
<accession>D3DI35</accession>
<gene>
    <name evidence="11" type="ordered locus">HTH_1029</name>
</gene>
<evidence type="ECO:0000313" key="11">
    <source>
        <dbReference type="EMBL" id="BAI69487.1"/>
    </source>
</evidence>
<keyword evidence="4" id="KW-0808">Transferase</keyword>
<evidence type="ECO:0000256" key="7">
    <source>
        <dbReference type="ARBA" id="ARBA00022840"/>
    </source>
</evidence>
<keyword evidence="3" id="KW-0597">Phosphoprotein</keyword>
<dbReference type="EMBL" id="AP011112">
    <property type="protein sequence ID" value="BAI69487.1"/>
    <property type="molecule type" value="Genomic_DNA"/>
</dbReference>
<keyword evidence="9" id="KW-0472">Membrane</keyword>
<feature type="domain" description="Histidine kinase" evidence="10">
    <location>
        <begin position="283"/>
        <end position="489"/>
    </location>
</feature>
<evidence type="ECO:0000256" key="6">
    <source>
        <dbReference type="ARBA" id="ARBA00022777"/>
    </source>
</evidence>
<dbReference type="eggNOG" id="COG4191">
    <property type="taxonomic scope" value="Bacteria"/>
</dbReference>
<evidence type="ECO:0000256" key="5">
    <source>
        <dbReference type="ARBA" id="ARBA00022741"/>
    </source>
</evidence>
<dbReference type="STRING" id="608538.HTH_1029"/>
<evidence type="ECO:0000313" key="12">
    <source>
        <dbReference type="Proteomes" id="UP000002574"/>
    </source>
</evidence>
<keyword evidence="9" id="KW-1133">Transmembrane helix</keyword>
<feature type="transmembrane region" description="Helical" evidence="9">
    <location>
        <begin position="31"/>
        <end position="55"/>
    </location>
</feature>
<dbReference type="GO" id="GO:0004673">
    <property type="term" value="F:protein histidine kinase activity"/>
    <property type="evidence" value="ECO:0007669"/>
    <property type="project" value="UniProtKB-EC"/>
</dbReference>
<dbReference type="RefSeq" id="WP_012963667.1">
    <property type="nucleotide sequence ID" value="NC_013799.1"/>
</dbReference>
<dbReference type="PRINTS" id="PR00344">
    <property type="entry name" value="BCTRLSENSOR"/>
</dbReference>
<keyword evidence="7" id="KW-0067">ATP-binding</keyword>
<sequence>MRKPITVLLFIIFITTIPFMFPRNFVYKNIFLHAFIEILSGVLSILFGSFIAIHYKKYAKLWLLDVISVPFIALGISEILHAFTTNVQFFIWTRVLGNSLNILLIFLYMIAYKFLNATLIQKLPIKLSVILISVISLATSPIFLPHPLETYVEDIDIIRNGVGFSIYTKIINTFNGVIYYAISLFLIQDYLRNREYLYTPFIISFFLFASSCFLFPESKLWNLQWWYWHIIRLLAHIIILIFAFRFYNLIVDKVIEQKTMLIEIQEKLLNMHKYGITESLNALYSHNIKNKLSILKNHIEILKNFYIFDKEALELVNLMEIELDKIHKTLIDSRPKINNTYENLYDLISNIVKELTIITIDKAIHLNWFIDKQLDKVIVPKFLIETALWNIIINSLEALANTEKPDRIIKLSGEISGQTKEAIIIVEDNAEGLPTTIKEEIFKPFQTSKPGGWGLGLSFAKFAATVLGGSLDIIGEEGKGTRVILKLPT</sequence>
<dbReference type="InterPro" id="IPR036890">
    <property type="entry name" value="HATPase_C_sf"/>
</dbReference>